<dbReference type="SUPFAM" id="SSF51011">
    <property type="entry name" value="Glycosyl hydrolase domain"/>
    <property type="match status" value="1"/>
</dbReference>
<dbReference type="SMART" id="SM00642">
    <property type="entry name" value="Aamy"/>
    <property type="match status" value="1"/>
</dbReference>
<evidence type="ECO:0000313" key="4">
    <source>
        <dbReference type="EMBL" id="HIR41485.1"/>
    </source>
</evidence>
<comment type="caution">
    <text evidence="4">The sequence shown here is derived from an EMBL/GenBank/DDBJ whole genome shotgun (WGS) entry which is preliminary data.</text>
</comment>
<dbReference type="Proteomes" id="UP000886749">
    <property type="component" value="Unassembled WGS sequence"/>
</dbReference>
<evidence type="ECO:0000256" key="1">
    <source>
        <dbReference type="ARBA" id="ARBA00022801"/>
    </source>
</evidence>
<dbReference type="Gene3D" id="3.20.20.80">
    <property type="entry name" value="Glycosidases"/>
    <property type="match status" value="1"/>
</dbReference>
<feature type="domain" description="Glycosyl hydrolase family 13 catalytic" evidence="3">
    <location>
        <begin position="10"/>
        <end position="353"/>
    </location>
</feature>
<protein>
    <submittedName>
        <fullName evidence="4">Maltodextrin glucosidase</fullName>
    </submittedName>
</protein>
<organism evidence="4 5">
    <name type="scientific">Candidatus Egerieicola pullicola</name>
    <dbReference type="NCBI Taxonomy" id="2840775"/>
    <lineage>
        <taxon>Bacteria</taxon>
        <taxon>Bacillati</taxon>
        <taxon>Bacillota</taxon>
        <taxon>Clostridia</taxon>
        <taxon>Eubacteriales</taxon>
        <taxon>Oscillospiraceae</taxon>
        <taxon>Oscillospiraceae incertae sedis</taxon>
        <taxon>Candidatus Egerieicola</taxon>
    </lineage>
</organism>
<gene>
    <name evidence="4" type="ORF">IAB36_06640</name>
</gene>
<name>A0A9D1AJW9_9FIRM</name>
<keyword evidence="1" id="KW-0378">Hydrolase</keyword>
<proteinExistence type="predicted"/>
<dbReference type="SUPFAM" id="SSF51445">
    <property type="entry name" value="(Trans)glycosidases"/>
    <property type="match status" value="1"/>
</dbReference>
<dbReference type="EMBL" id="DVGY01000151">
    <property type="protein sequence ID" value="HIR41485.1"/>
    <property type="molecule type" value="Genomic_DNA"/>
</dbReference>
<accession>A0A9D1AJW9</accession>
<evidence type="ECO:0000256" key="2">
    <source>
        <dbReference type="ARBA" id="ARBA00023295"/>
    </source>
</evidence>
<evidence type="ECO:0000313" key="5">
    <source>
        <dbReference type="Proteomes" id="UP000886749"/>
    </source>
</evidence>
<sequence length="437" mass="50462">MWAYNAVFYQIYPLGFCGAPKENDGQTVNRIQKVISWIDHIQKTGADCIFFNPVFDSDRHGYDTRDFRKIDGRLGTNEDFAQVCQAIHDAGLKVVLDGVFNHVGRGFWAFQDVLRRRWESPYKDWFYINFDGNNGYNDGLWYEGWEGHYELVKLNLQNPAVTGHIFDCIRRWVEEFDIDGLRLDVAYSLDENFVRSLRQFTDSLKPDFFLVGEMLHGDYNRLMNDSMLHSVTNYECYKGLYSSFNSANLFEIAHSLNRQFGSEPWCLYRGKHLMCFADNHDVTRVASILQNPKHLPLLYGVMFGMPGIPCLYYGSEWGALGEKAKGDDDLRPCFEEPVENELTEFIAKLAQIHKENPALCDGSFRYNVLLTNKQMIFERKVDSQRILVAVNMDDQDYIAHFDAQCGLAKELITGDTIDFGGGTLLPAQSVQYWLMER</sequence>
<dbReference type="GO" id="GO:0005975">
    <property type="term" value="P:carbohydrate metabolic process"/>
    <property type="evidence" value="ECO:0007669"/>
    <property type="project" value="InterPro"/>
</dbReference>
<dbReference type="PANTHER" id="PTHR10357:SF210">
    <property type="entry name" value="MALTODEXTRIN GLUCOSIDASE"/>
    <property type="match status" value="1"/>
</dbReference>
<reference evidence="4" key="1">
    <citation type="submission" date="2020-10" db="EMBL/GenBank/DDBJ databases">
        <authorList>
            <person name="Gilroy R."/>
        </authorList>
    </citation>
    <scope>NUCLEOTIDE SEQUENCE</scope>
    <source>
        <strain evidence="4">CHK184-25365</strain>
    </source>
</reference>
<dbReference type="PANTHER" id="PTHR10357">
    <property type="entry name" value="ALPHA-AMYLASE FAMILY MEMBER"/>
    <property type="match status" value="1"/>
</dbReference>
<dbReference type="GO" id="GO:0016798">
    <property type="term" value="F:hydrolase activity, acting on glycosyl bonds"/>
    <property type="evidence" value="ECO:0007669"/>
    <property type="project" value="UniProtKB-KW"/>
</dbReference>
<dbReference type="InterPro" id="IPR017853">
    <property type="entry name" value="GH"/>
</dbReference>
<dbReference type="InterPro" id="IPR006047">
    <property type="entry name" value="GH13_cat_dom"/>
</dbReference>
<dbReference type="CDD" id="cd11353">
    <property type="entry name" value="AmyAc_euk_bac_CMD_like"/>
    <property type="match status" value="1"/>
</dbReference>
<reference evidence="4" key="2">
    <citation type="journal article" date="2021" name="PeerJ">
        <title>Extensive microbial diversity within the chicken gut microbiome revealed by metagenomics and culture.</title>
        <authorList>
            <person name="Gilroy R."/>
            <person name="Ravi A."/>
            <person name="Getino M."/>
            <person name="Pursley I."/>
            <person name="Horton D.L."/>
            <person name="Alikhan N.F."/>
            <person name="Baker D."/>
            <person name="Gharbi K."/>
            <person name="Hall N."/>
            <person name="Watson M."/>
            <person name="Adriaenssens E.M."/>
            <person name="Foster-Nyarko E."/>
            <person name="Jarju S."/>
            <person name="Secka A."/>
            <person name="Antonio M."/>
            <person name="Oren A."/>
            <person name="Chaudhuri R.R."/>
            <person name="La Ragione R."/>
            <person name="Hildebrand F."/>
            <person name="Pallen M.J."/>
        </authorList>
    </citation>
    <scope>NUCLEOTIDE SEQUENCE</scope>
    <source>
        <strain evidence="4">CHK184-25365</strain>
    </source>
</reference>
<dbReference type="Pfam" id="PF00128">
    <property type="entry name" value="Alpha-amylase"/>
    <property type="match status" value="1"/>
</dbReference>
<keyword evidence="2" id="KW-0326">Glycosidase</keyword>
<evidence type="ECO:0000259" key="3">
    <source>
        <dbReference type="SMART" id="SM00642"/>
    </source>
</evidence>
<dbReference type="AlphaFoldDB" id="A0A9D1AJW9"/>